<dbReference type="STRING" id="1125699.HMPREF9194_00378"/>
<dbReference type="PANTHER" id="PTHR33823">
    <property type="entry name" value="RNA POLYMERASE-BINDING TRANSCRIPTION FACTOR DKSA-RELATED"/>
    <property type="match status" value="1"/>
</dbReference>
<evidence type="ECO:0000256" key="4">
    <source>
        <dbReference type="PROSITE-ProRule" id="PRU00510"/>
    </source>
</evidence>
<dbReference type="EMBL" id="ATFF01000002">
    <property type="protein sequence ID" value="EPF32380.1"/>
    <property type="molecule type" value="Genomic_DNA"/>
</dbReference>
<dbReference type="PATRIC" id="fig|1125699.3.peg.379"/>
<proteinExistence type="predicted"/>
<dbReference type="Gene3D" id="1.20.120.910">
    <property type="entry name" value="DksA, coiled-coil domain"/>
    <property type="match status" value="1"/>
</dbReference>
<comment type="caution">
    <text evidence="6">The sequence shown here is derived from an EMBL/GenBank/DDBJ whole genome shotgun (WGS) entry which is preliminary data.</text>
</comment>
<sequence>MEKEFTEKMKQSLLDLKKQIIDQLMANSSDFRQIVESMEAKDVIDIASDDIDRKMLDAVGSKDVNRLKLIDSALTRIEQGKYGLCMKCGKKIPKERLKAIPYALLCIDCKTADEKRKRSE</sequence>
<keyword evidence="7" id="KW-1185">Reference proteome</keyword>
<feature type="zinc finger region" description="dksA C4-type" evidence="4">
    <location>
        <begin position="85"/>
        <end position="109"/>
    </location>
</feature>
<dbReference type="HOGENOM" id="CLU_043144_4_1_12"/>
<dbReference type="GO" id="GO:0008270">
    <property type="term" value="F:zinc ion binding"/>
    <property type="evidence" value="ECO:0007669"/>
    <property type="project" value="UniProtKB-KW"/>
</dbReference>
<dbReference type="InterPro" id="IPR037187">
    <property type="entry name" value="DnaK_N"/>
</dbReference>
<keyword evidence="2" id="KW-0863">Zinc-finger</keyword>
<dbReference type="RefSeq" id="WP_016524677.1">
    <property type="nucleotide sequence ID" value="NZ_KE332518.1"/>
</dbReference>
<dbReference type="PROSITE" id="PS51128">
    <property type="entry name" value="ZF_DKSA_2"/>
    <property type="match status" value="1"/>
</dbReference>
<name>S3K4C5_TREMA</name>
<dbReference type="AlphaFoldDB" id="S3K4C5"/>
<dbReference type="SUPFAM" id="SSF109635">
    <property type="entry name" value="DnaK suppressor protein DksA, alpha-hairpin domain"/>
    <property type="match status" value="1"/>
</dbReference>
<dbReference type="Pfam" id="PF01258">
    <property type="entry name" value="zf-dskA_traR"/>
    <property type="match status" value="1"/>
</dbReference>
<dbReference type="OrthoDB" id="9811543at2"/>
<accession>S3K4C5</accession>
<evidence type="ECO:0000313" key="7">
    <source>
        <dbReference type="Proteomes" id="UP000014541"/>
    </source>
</evidence>
<protein>
    <submittedName>
        <fullName evidence="6">RNA polymerase-binding protein DksA</fullName>
    </submittedName>
</protein>
<organism evidence="6 7">
    <name type="scientific">Treponema maltophilum ATCC 51939</name>
    <dbReference type="NCBI Taxonomy" id="1125699"/>
    <lineage>
        <taxon>Bacteria</taxon>
        <taxon>Pseudomonadati</taxon>
        <taxon>Spirochaetota</taxon>
        <taxon>Spirochaetia</taxon>
        <taxon>Spirochaetales</taxon>
        <taxon>Treponemataceae</taxon>
        <taxon>Treponema</taxon>
    </lineage>
</organism>
<evidence type="ECO:0000259" key="5">
    <source>
        <dbReference type="Pfam" id="PF01258"/>
    </source>
</evidence>
<keyword evidence="3" id="KW-0862">Zinc</keyword>
<evidence type="ECO:0000313" key="6">
    <source>
        <dbReference type="EMBL" id="EPF32380.1"/>
    </source>
</evidence>
<dbReference type="eggNOG" id="COG1734">
    <property type="taxonomic scope" value="Bacteria"/>
</dbReference>
<dbReference type="PANTHER" id="PTHR33823:SF4">
    <property type="entry name" value="GENERAL STRESS PROTEIN 16O"/>
    <property type="match status" value="1"/>
</dbReference>
<evidence type="ECO:0000256" key="2">
    <source>
        <dbReference type="ARBA" id="ARBA00022771"/>
    </source>
</evidence>
<dbReference type="SUPFAM" id="SSF57716">
    <property type="entry name" value="Glucocorticoid receptor-like (DNA-binding domain)"/>
    <property type="match status" value="1"/>
</dbReference>
<evidence type="ECO:0000256" key="1">
    <source>
        <dbReference type="ARBA" id="ARBA00022723"/>
    </source>
</evidence>
<dbReference type="Proteomes" id="UP000014541">
    <property type="component" value="Unassembled WGS sequence"/>
</dbReference>
<dbReference type="InterPro" id="IPR000962">
    <property type="entry name" value="Znf_DskA_TraR"/>
</dbReference>
<gene>
    <name evidence="6" type="ORF">HMPREF9194_00378</name>
</gene>
<evidence type="ECO:0000256" key="3">
    <source>
        <dbReference type="ARBA" id="ARBA00022833"/>
    </source>
</evidence>
<keyword evidence="1" id="KW-0479">Metal-binding</keyword>
<feature type="domain" description="Zinc finger DksA/TraR C4-type" evidence="5">
    <location>
        <begin position="80"/>
        <end position="115"/>
    </location>
</feature>
<reference evidence="6 7" key="1">
    <citation type="submission" date="2013-04" db="EMBL/GenBank/DDBJ databases">
        <title>The Genome Sequence of Treponema maltophilum ATCC 51939.</title>
        <authorList>
            <consortium name="The Broad Institute Genomics Platform"/>
            <person name="Earl A."/>
            <person name="Ward D."/>
            <person name="Feldgarden M."/>
            <person name="Gevers D."/>
            <person name="Leonetti C."/>
            <person name="Blanton J.M."/>
            <person name="Dewhirst F.E."/>
            <person name="Izard J."/>
            <person name="Walker B."/>
            <person name="Young S."/>
            <person name="Zeng Q."/>
            <person name="Gargeya S."/>
            <person name="Fitzgerald M."/>
            <person name="Haas B."/>
            <person name="Abouelleil A."/>
            <person name="Allen A.W."/>
            <person name="Alvarado L."/>
            <person name="Arachchi H.M."/>
            <person name="Berlin A.M."/>
            <person name="Chapman S.B."/>
            <person name="Gainer-Dewar J."/>
            <person name="Goldberg J."/>
            <person name="Griggs A."/>
            <person name="Gujja S."/>
            <person name="Hansen M."/>
            <person name="Howarth C."/>
            <person name="Imamovic A."/>
            <person name="Ireland A."/>
            <person name="Larimer J."/>
            <person name="McCowan C."/>
            <person name="Murphy C."/>
            <person name="Pearson M."/>
            <person name="Poon T.W."/>
            <person name="Priest M."/>
            <person name="Roberts A."/>
            <person name="Saif S."/>
            <person name="Shea T."/>
            <person name="Sisk P."/>
            <person name="Sykes S."/>
            <person name="Wortman J."/>
            <person name="Nusbaum C."/>
            <person name="Birren B."/>
        </authorList>
    </citation>
    <scope>NUCLEOTIDE SEQUENCE [LARGE SCALE GENOMIC DNA]</scope>
    <source>
        <strain evidence="6 7">ATCC 51939</strain>
    </source>
</reference>